<dbReference type="AlphaFoldDB" id="A0A1G4P2A4"/>
<accession>A0A1G4P2A4</accession>
<dbReference type="PRINTS" id="PR00326">
    <property type="entry name" value="GTP1OBG"/>
</dbReference>
<evidence type="ECO:0000256" key="8">
    <source>
        <dbReference type="HAMAP-Rule" id="MF_01454"/>
    </source>
</evidence>
<evidence type="ECO:0000313" key="11">
    <source>
        <dbReference type="EMBL" id="SCW26397.1"/>
    </source>
</evidence>
<feature type="binding site" evidence="8">
    <location>
        <position position="174"/>
    </location>
    <ligand>
        <name>Mg(2+)</name>
        <dbReference type="ChEBI" id="CHEBI:18420"/>
    </ligand>
</feature>
<dbReference type="SUPFAM" id="SSF52540">
    <property type="entry name" value="P-loop containing nucleoside triphosphate hydrolases"/>
    <property type="match status" value="1"/>
</dbReference>
<keyword evidence="5 8" id="KW-0378">Hydrolase</keyword>
<dbReference type="FunFam" id="2.70.210.12:FF:000001">
    <property type="entry name" value="GTPase Obg"/>
    <property type="match status" value="1"/>
</dbReference>
<reference evidence="12" key="1">
    <citation type="submission" date="2016-10" db="EMBL/GenBank/DDBJ databases">
        <authorList>
            <person name="Varghese N."/>
            <person name="Submissions S."/>
        </authorList>
    </citation>
    <scope>NUCLEOTIDE SEQUENCE [LARGE SCALE GENOMIC DNA]</scope>
    <source>
        <strain evidence="12">ATCC 51557</strain>
    </source>
</reference>
<feature type="domain" description="OBG-type G" evidence="9">
    <location>
        <begin position="161"/>
        <end position="326"/>
    </location>
</feature>
<gene>
    <name evidence="8" type="primary">obg</name>
    <name evidence="11" type="ORF">SAMN02983004_00064</name>
</gene>
<dbReference type="Gene3D" id="3.40.50.300">
    <property type="entry name" value="P-loop containing nucleotide triphosphate hydrolases"/>
    <property type="match status" value="1"/>
</dbReference>
<comment type="similarity">
    <text evidence="1 8">Belongs to the TRAFAC class OBG-HflX-like GTPase superfamily. OBG GTPase family.</text>
</comment>
<evidence type="ECO:0000256" key="2">
    <source>
        <dbReference type="ARBA" id="ARBA00022490"/>
    </source>
</evidence>
<evidence type="ECO:0000256" key="7">
    <source>
        <dbReference type="ARBA" id="ARBA00023134"/>
    </source>
</evidence>
<dbReference type="NCBIfam" id="TIGR00231">
    <property type="entry name" value="small_GTP"/>
    <property type="match status" value="1"/>
</dbReference>
<evidence type="ECO:0000256" key="6">
    <source>
        <dbReference type="ARBA" id="ARBA00022842"/>
    </source>
</evidence>
<sequence length="329" mass="35804">MYNFKDSVNITVASGNGGSGCVSFLREKFNAKGGPDGGNGGSGGSVIFKVRENLRTLSFYKNGHVLCAENGKPGMGFKRSGANGKDLILFVPPNTDIYNENDGTFLCRLENLNDEFVILKGGRGGLGNCNFKTSVRRAPRFAQPGESGNSLNVRLELFLVADIGLVGLPNAGKSSLLNRITSAKSRVANYPFTTKTPHLGVLRCSYDDLIIADIPGIIEGASYGVGLGTKFLKHIAKTKILALVIDVSEANFLESYNILLNELKSYSYKLFNKKKIIIANKLDLDSSMKNFDFLTKALGKEKIIGISIYENKGIDELVKEFFILAKTFE</sequence>
<dbReference type="HAMAP" id="MF_01454">
    <property type="entry name" value="GTPase_Obg"/>
    <property type="match status" value="1"/>
</dbReference>
<feature type="binding site" evidence="8">
    <location>
        <position position="194"/>
    </location>
    <ligand>
        <name>Mg(2+)</name>
        <dbReference type="ChEBI" id="CHEBI:18420"/>
    </ligand>
</feature>
<dbReference type="PANTHER" id="PTHR11702">
    <property type="entry name" value="DEVELOPMENTALLY REGULATED GTP-BINDING PROTEIN-RELATED"/>
    <property type="match status" value="1"/>
</dbReference>
<evidence type="ECO:0000256" key="5">
    <source>
        <dbReference type="ARBA" id="ARBA00022801"/>
    </source>
</evidence>
<feature type="binding site" evidence="8">
    <location>
        <begin position="280"/>
        <end position="283"/>
    </location>
    <ligand>
        <name>GTP</name>
        <dbReference type="ChEBI" id="CHEBI:37565"/>
    </ligand>
</feature>
<evidence type="ECO:0000256" key="3">
    <source>
        <dbReference type="ARBA" id="ARBA00022723"/>
    </source>
</evidence>
<dbReference type="InterPro" id="IPR045086">
    <property type="entry name" value="OBG_GTPase"/>
</dbReference>
<dbReference type="GO" id="GO:0000287">
    <property type="term" value="F:magnesium ion binding"/>
    <property type="evidence" value="ECO:0007669"/>
    <property type="project" value="InterPro"/>
</dbReference>
<feature type="domain" description="Obg" evidence="10">
    <location>
        <begin position="2"/>
        <end position="160"/>
    </location>
</feature>
<dbReference type="RefSeq" id="WP_091971605.1">
    <property type="nucleotide sequence ID" value="NZ_CP124066.1"/>
</dbReference>
<dbReference type="GO" id="GO:0003924">
    <property type="term" value="F:GTPase activity"/>
    <property type="evidence" value="ECO:0007669"/>
    <property type="project" value="UniProtKB-UniRule"/>
</dbReference>
<evidence type="ECO:0000259" key="10">
    <source>
        <dbReference type="PROSITE" id="PS51883"/>
    </source>
</evidence>
<comment type="cofactor">
    <cofactor evidence="8">
        <name>Mg(2+)</name>
        <dbReference type="ChEBI" id="CHEBI:18420"/>
    </cofactor>
</comment>
<feature type="binding site" evidence="8">
    <location>
        <begin position="307"/>
        <end position="309"/>
    </location>
    <ligand>
        <name>GTP</name>
        <dbReference type="ChEBI" id="CHEBI:37565"/>
    </ligand>
</feature>
<dbReference type="EMBL" id="FMTE01000002">
    <property type="protein sequence ID" value="SCW26397.1"/>
    <property type="molecule type" value="Genomic_DNA"/>
</dbReference>
<dbReference type="PROSITE" id="PS51257">
    <property type="entry name" value="PROKAR_LIPOPROTEIN"/>
    <property type="match status" value="1"/>
</dbReference>
<keyword evidence="12" id="KW-1185">Reference proteome</keyword>
<organism evidence="11 12">
    <name type="scientific">Borreliella japonica</name>
    <name type="common">Borrelia japonica</name>
    <dbReference type="NCBI Taxonomy" id="34095"/>
    <lineage>
        <taxon>Bacteria</taxon>
        <taxon>Pseudomonadati</taxon>
        <taxon>Spirochaetota</taxon>
        <taxon>Spirochaetia</taxon>
        <taxon>Spirochaetales</taxon>
        <taxon>Borreliaceae</taxon>
        <taxon>Borreliella</taxon>
    </lineage>
</organism>
<dbReference type="SUPFAM" id="SSF82051">
    <property type="entry name" value="Obg GTP-binding protein N-terminal domain"/>
    <property type="match status" value="1"/>
</dbReference>
<dbReference type="Pfam" id="PF01018">
    <property type="entry name" value="GTP1_OBG"/>
    <property type="match status" value="1"/>
</dbReference>
<feature type="binding site" evidence="8">
    <location>
        <begin position="167"/>
        <end position="174"/>
    </location>
    <ligand>
        <name>GTP</name>
        <dbReference type="ChEBI" id="CHEBI:37565"/>
    </ligand>
</feature>
<dbReference type="InterPro" id="IPR014100">
    <property type="entry name" value="GTP-bd_Obg/CgtA"/>
</dbReference>
<dbReference type="InterPro" id="IPR006074">
    <property type="entry name" value="GTP1-OBG_CS"/>
</dbReference>
<dbReference type="CDD" id="cd01898">
    <property type="entry name" value="Obg"/>
    <property type="match status" value="1"/>
</dbReference>
<evidence type="ECO:0000256" key="4">
    <source>
        <dbReference type="ARBA" id="ARBA00022741"/>
    </source>
</evidence>
<dbReference type="Proteomes" id="UP000199262">
    <property type="component" value="Unassembled WGS sequence"/>
</dbReference>
<evidence type="ECO:0000259" key="9">
    <source>
        <dbReference type="PROSITE" id="PS51710"/>
    </source>
</evidence>
<dbReference type="PIRSF" id="PIRSF002401">
    <property type="entry name" value="GTP_bd_Obg/CgtA"/>
    <property type="match status" value="1"/>
</dbReference>
<dbReference type="Gene3D" id="2.70.210.12">
    <property type="entry name" value="GTP1/OBG domain"/>
    <property type="match status" value="1"/>
</dbReference>
<feature type="binding site" evidence="8">
    <location>
        <begin position="213"/>
        <end position="216"/>
    </location>
    <ligand>
        <name>GTP</name>
        <dbReference type="ChEBI" id="CHEBI:37565"/>
    </ligand>
</feature>
<dbReference type="InterPro" id="IPR027417">
    <property type="entry name" value="P-loop_NTPase"/>
</dbReference>
<keyword evidence="6 8" id="KW-0460">Magnesium</keyword>
<keyword evidence="3 8" id="KW-0479">Metal-binding</keyword>
<keyword evidence="2 8" id="KW-0963">Cytoplasm</keyword>
<dbReference type="InterPro" id="IPR006073">
    <property type="entry name" value="GTP-bd"/>
</dbReference>
<dbReference type="InterPro" id="IPR005225">
    <property type="entry name" value="Small_GTP-bd"/>
</dbReference>
<dbReference type="PROSITE" id="PS51883">
    <property type="entry name" value="OBG"/>
    <property type="match status" value="1"/>
</dbReference>
<dbReference type="InterPro" id="IPR036726">
    <property type="entry name" value="GTP1_OBG_dom_sf"/>
</dbReference>
<comment type="subcellular location">
    <subcellularLocation>
        <location evidence="8">Cytoplasm</location>
    </subcellularLocation>
</comment>
<feature type="binding site" evidence="8">
    <location>
        <begin position="192"/>
        <end position="196"/>
    </location>
    <ligand>
        <name>GTP</name>
        <dbReference type="ChEBI" id="CHEBI:37565"/>
    </ligand>
</feature>
<comment type="subunit">
    <text evidence="8">Monomer.</text>
</comment>
<proteinExistence type="inferred from homology"/>
<dbReference type="GO" id="GO:0005737">
    <property type="term" value="C:cytoplasm"/>
    <property type="evidence" value="ECO:0007669"/>
    <property type="project" value="UniProtKB-SubCell"/>
</dbReference>
<comment type="function">
    <text evidence="8">An essential GTPase which binds GTP, GDP and possibly (p)ppGpp with moderate affinity, with high nucleotide exchange rates and a fairly low GTP hydrolysis rate. Plays a role in control of the cell cycle, stress response, ribosome biogenesis and in those bacteria that undergo differentiation, in morphogenesis control.</text>
</comment>
<dbReference type="GO" id="GO:0043022">
    <property type="term" value="F:ribosome binding"/>
    <property type="evidence" value="ECO:0007669"/>
    <property type="project" value="UniProtKB-ARBA"/>
</dbReference>
<protein>
    <recommendedName>
        <fullName evidence="8">GTPase Obg</fullName>
        <ecNumber evidence="8">3.6.5.-</ecNumber>
    </recommendedName>
    <alternativeName>
        <fullName evidence="8">GTP-binding protein Obg</fullName>
    </alternativeName>
</protein>
<dbReference type="GO" id="GO:0042254">
    <property type="term" value="P:ribosome biogenesis"/>
    <property type="evidence" value="ECO:0007669"/>
    <property type="project" value="UniProtKB-UniRule"/>
</dbReference>
<dbReference type="InterPro" id="IPR006169">
    <property type="entry name" value="GTP1_OBG_dom"/>
</dbReference>
<dbReference type="OrthoDB" id="9807318at2"/>
<keyword evidence="4 8" id="KW-0547">Nucleotide-binding</keyword>
<dbReference type="PROSITE" id="PS51710">
    <property type="entry name" value="G_OBG"/>
    <property type="match status" value="1"/>
</dbReference>
<dbReference type="InterPro" id="IPR031167">
    <property type="entry name" value="G_OBG"/>
</dbReference>
<evidence type="ECO:0000313" key="12">
    <source>
        <dbReference type="Proteomes" id="UP000199262"/>
    </source>
</evidence>
<dbReference type="NCBIfam" id="NF008956">
    <property type="entry name" value="PRK12299.1"/>
    <property type="match status" value="1"/>
</dbReference>
<dbReference type="EC" id="3.6.5.-" evidence="8"/>
<dbReference type="PROSITE" id="PS00905">
    <property type="entry name" value="GTP1_OBG"/>
    <property type="match status" value="1"/>
</dbReference>
<name>A0A1G4P2A4_BORJA</name>
<dbReference type="NCBIfam" id="TIGR02729">
    <property type="entry name" value="Obg_CgtA"/>
    <property type="match status" value="1"/>
</dbReference>
<dbReference type="GO" id="GO:0005525">
    <property type="term" value="F:GTP binding"/>
    <property type="evidence" value="ECO:0007669"/>
    <property type="project" value="UniProtKB-UniRule"/>
</dbReference>
<dbReference type="PANTHER" id="PTHR11702:SF31">
    <property type="entry name" value="MITOCHONDRIAL RIBOSOME-ASSOCIATED GTPASE 2"/>
    <property type="match status" value="1"/>
</dbReference>
<evidence type="ECO:0000256" key="1">
    <source>
        <dbReference type="ARBA" id="ARBA00007699"/>
    </source>
</evidence>
<keyword evidence="7 8" id="KW-0342">GTP-binding</keyword>
<dbReference type="Pfam" id="PF01926">
    <property type="entry name" value="MMR_HSR1"/>
    <property type="match status" value="1"/>
</dbReference>